<accession>A0ABS6NJJ3</accession>
<keyword evidence="2" id="KW-1185">Reference proteome</keyword>
<name>A0ABS6NJJ3_9FIRM</name>
<protein>
    <submittedName>
        <fullName evidence="1">Uncharacterized protein</fullName>
    </submittedName>
</protein>
<reference evidence="1 2" key="1">
    <citation type="submission" date="2021-06" db="EMBL/GenBank/DDBJ databases">
        <title>Collection of gut derived symbiotic bacterial strains cultured from healthy donors.</title>
        <authorList>
            <person name="Lin H."/>
            <person name="Littmann E."/>
            <person name="Pamer E.G."/>
        </authorList>
    </citation>
    <scope>NUCLEOTIDE SEQUENCE [LARGE SCALE GENOMIC DNA]</scope>
    <source>
        <strain evidence="1 2">MSK.21.70</strain>
    </source>
</reference>
<dbReference type="EMBL" id="JAHOEL010000113">
    <property type="protein sequence ID" value="MBV3393716.1"/>
    <property type="molecule type" value="Genomic_DNA"/>
</dbReference>
<proteinExistence type="predicted"/>
<evidence type="ECO:0000313" key="2">
    <source>
        <dbReference type="Proteomes" id="UP001197492"/>
    </source>
</evidence>
<dbReference type="Proteomes" id="UP001197492">
    <property type="component" value="Unassembled WGS sequence"/>
</dbReference>
<organism evidence="1 2">
    <name type="scientific">Catenibacterium mitsuokai</name>
    <dbReference type="NCBI Taxonomy" id="100886"/>
    <lineage>
        <taxon>Bacteria</taxon>
        <taxon>Bacillati</taxon>
        <taxon>Bacillota</taxon>
        <taxon>Erysipelotrichia</taxon>
        <taxon>Erysipelotrichales</taxon>
        <taxon>Coprobacillaceae</taxon>
        <taxon>Catenibacterium</taxon>
    </lineage>
</organism>
<dbReference type="RefSeq" id="WP_217748583.1">
    <property type="nucleotide sequence ID" value="NZ_JAHOEC010000112.1"/>
</dbReference>
<comment type="caution">
    <text evidence="1">The sequence shown here is derived from an EMBL/GenBank/DDBJ whole genome shotgun (WGS) entry which is preliminary data.</text>
</comment>
<evidence type="ECO:0000313" key="1">
    <source>
        <dbReference type="EMBL" id="MBV3393716.1"/>
    </source>
</evidence>
<sequence>MKFTDKESLTFVPIKLINTFCHFLDVEHPDVDFKCIKAIDIQRNPELRKKYRPYQEQCRNAFIQAGYEHNIEADGYDGFISNIDPEWLFNCVCTFFKPDVNPIAYEYMERSFGHYDPDNDDRILPTIWRSRFDVIGDGEQCDKLANLIEYCNLTNDNLALILQTLKLK</sequence>
<gene>
    <name evidence="1" type="ORF">KSW06_10785</name>
</gene>